<evidence type="ECO:0000256" key="15">
    <source>
        <dbReference type="ARBA" id="ARBA00082029"/>
    </source>
</evidence>
<accession>A0A034W825</accession>
<keyword evidence="5" id="KW-0732">Signal</keyword>
<dbReference type="SUPFAM" id="SSF90112">
    <property type="entry name" value="Neurotransmitter-gated ion-channel transmembrane pore"/>
    <property type="match status" value="1"/>
</dbReference>
<dbReference type="SUPFAM" id="SSF63712">
    <property type="entry name" value="Nicotinic receptor ligand binding domain-like"/>
    <property type="match status" value="1"/>
</dbReference>
<keyword evidence="9" id="KW-0325">Glycoprotein</keyword>
<keyword evidence="7 16" id="KW-0406">Ion transport</keyword>
<dbReference type="Pfam" id="PF02932">
    <property type="entry name" value="Neur_chan_memb"/>
    <property type="match status" value="1"/>
</dbReference>
<dbReference type="InterPro" id="IPR006201">
    <property type="entry name" value="Neur_channel"/>
</dbReference>
<keyword evidence="11 16" id="KW-0407">Ion channel</keyword>
<dbReference type="Gene3D" id="2.70.170.10">
    <property type="entry name" value="Neurotransmitter-gated ion-channel ligand-binding domain"/>
    <property type="match status" value="1"/>
</dbReference>
<dbReference type="EMBL" id="GAKP01007256">
    <property type="protein sequence ID" value="JAC51696.1"/>
    <property type="molecule type" value="Transcribed_RNA"/>
</dbReference>
<keyword evidence="3" id="KW-1003">Cell membrane</keyword>
<feature type="transmembrane region" description="Helical" evidence="16">
    <location>
        <begin position="376"/>
        <end position="399"/>
    </location>
</feature>
<keyword evidence="4 16" id="KW-0812">Transmembrane</keyword>
<evidence type="ECO:0000256" key="13">
    <source>
        <dbReference type="ARBA" id="ARBA00061606"/>
    </source>
</evidence>
<evidence type="ECO:0000256" key="5">
    <source>
        <dbReference type="ARBA" id="ARBA00022729"/>
    </source>
</evidence>
<organism evidence="19">
    <name type="scientific">Bactrocera dorsalis</name>
    <name type="common">Oriental fruit fly</name>
    <name type="synonym">Dacus dorsalis</name>
    <dbReference type="NCBI Taxonomy" id="27457"/>
    <lineage>
        <taxon>Eukaryota</taxon>
        <taxon>Metazoa</taxon>
        <taxon>Ecdysozoa</taxon>
        <taxon>Arthropoda</taxon>
        <taxon>Hexapoda</taxon>
        <taxon>Insecta</taxon>
        <taxon>Pterygota</taxon>
        <taxon>Neoptera</taxon>
        <taxon>Endopterygota</taxon>
        <taxon>Diptera</taxon>
        <taxon>Brachycera</taxon>
        <taxon>Muscomorpha</taxon>
        <taxon>Tephritoidea</taxon>
        <taxon>Tephritidae</taxon>
        <taxon>Bactrocera</taxon>
        <taxon>Bactrocera</taxon>
    </lineage>
</organism>
<gene>
    <name evidence="19" type="primary">GLRA1</name>
</gene>
<evidence type="ECO:0000256" key="14">
    <source>
        <dbReference type="ARBA" id="ARBA00073427"/>
    </source>
</evidence>
<evidence type="ECO:0000256" key="3">
    <source>
        <dbReference type="ARBA" id="ARBA00022475"/>
    </source>
</evidence>
<comment type="catalytic activity">
    <reaction evidence="12">
        <text>chloride(in) = chloride(out)</text>
        <dbReference type="Rhea" id="RHEA:29823"/>
        <dbReference type="ChEBI" id="CHEBI:17996"/>
    </reaction>
    <physiologicalReaction direction="left-to-right" evidence="12">
        <dbReference type="Rhea" id="RHEA:29824"/>
    </physiologicalReaction>
</comment>
<dbReference type="PRINTS" id="PR00253">
    <property type="entry name" value="GABAARECEPTR"/>
</dbReference>
<evidence type="ECO:0000256" key="11">
    <source>
        <dbReference type="ARBA" id="ARBA00023303"/>
    </source>
</evidence>
<comment type="subcellular location">
    <subcellularLocation>
        <location evidence="1">Cell membrane</location>
        <topology evidence="1">Multi-pass membrane protein</topology>
    </subcellularLocation>
</comment>
<keyword evidence="2 16" id="KW-0813">Transport</keyword>
<dbReference type="InterPro" id="IPR006202">
    <property type="entry name" value="Neur_chan_lig-bd"/>
</dbReference>
<dbReference type="FunFam" id="2.70.170.10:FF:000042">
    <property type="entry name" value="Blast:Glycine receptor subunit alpha-3"/>
    <property type="match status" value="1"/>
</dbReference>
<keyword evidence="8 16" id="KW-0472">Membrane</keyword>
<dbReference type="InterPro" id="IPR038050">
    <property type="entry name" value="Neuro_actylchol_rec"/>
</dbReference>
<sequence>EQLRKRVDWKWKGTNFIVLIRMKFSLVLFHYLIICLTLVLAAVVPEECVKTSNEAISMHINSSTTKTQTTTSCPALDNADSLTQTQLIYRLTNPCRFDRFDRPFPVLENTSIANQPSNINVRIYITDIKIIDTNDMQCKIFGFLQLRYMDHRLAFGEYAPKRLQPIFGDSQLLDRIWVPHIIFANEQNTAILETSEKDILIMVMPDGVLSISTRIEASLSCSVALNKFPFDDQQCSAIIESWLYNSSEVILHWDEEDSIEIDPNIQLIDYVLEYSWHNETIFQTRKGDLRYTLLGGNYSSISFTVYLTRDSLFYTFDYFLPSVMLVGISWVSFWLQADQTPARTTLGTSTMLSLFTLTSNYEKKFETKNHAQFFEVWFFGCTFFIFGSLMEFAFVNTIWRRNKCLSLKKVNSKYIFKSTLSPKVIPQSKIYDCETDGRIHFINGNICNQSKNKGDITVLEADANLSAEHQEKKSSKDSWATMTPHEVSLWVDRKARFVFPLLFIIFNAIYWTFVYCL</sequence>
<dbReference type="GO" id="GO:0005886">
    <property type="term" value="C:plasma membrane"/>
    <property type="evidence" value="ECO:0007669"/>
    <property type="project" value="UniProtKB-SubCell"/>
</dbReference>
<evidence type="ECO:0000313" key="19">
    <source>
        <dbReference type="EMBL" id="JAC51696.1"/>
    </source>
</evidence>
<dbReference type="InterPro" id="IPR036719">
    <property type="entry name" value="Neuro-gated_channel_TM_sf"/>
</dbReference>
<name>A0A034W825_BACDO</name>
<evidence type="ECO:0000259" key="17">
    <source>
        <dbReference type="Pfam" id="PF02931"/>
    </source>
</evidence>
<dbReference type="InterPro" id="IPR006028">
    <property type="entry name" value="GABAA/Glycine_rcpt"/>
</dbReference>
<evidence type="ECO:0000256" key="1">
    <source>
        <dbReference type="ARBA" id="ARBA00004651"/>
    </source>
</evidence>
<evidence type="ECO:0000256" key="9">
    <source>
        <dbReference type="ARBA" id="ARBA00023180"/>
    </source>
</evidence>
<reference evidence="19" key="1">
    <citation type="journal article" date="2014" name="BMC Genomics">
        <title>Characterizing the developmental transcriptome of the oriental fruit fly, Bactrocera dorsalis (Diptera: Tephritidae) through comparative genomic analysis with Drosophila melanogaster utilizing modENCODE datasets.</title>
        <authorList>
            <person name="Geib S.M."/>
            <person name="Calla B."/>
            <person name="Hall B."/>
            <person name="Hou S."/>
            <person name="Manoukis N.C."/>
        </authorList>
    </citation>
    <scope>NUCLEOTIDE SEQUENCE</scope>
    <source>
        <strain evidence="19">Punador</strain>
    </source>
</reference>
<dbReference type="CDD" id="cd18987">
    <property type="entry name" value="LGIC_ECD_anion"/>
    <property type="match status" value="1"/>
</dbReference>
<keyword evidence="6 16" id="KW-1133">Transmembrane helix</keyword>
<dbReference type="GO" id="GO:0099095">
    <property type="term" value="F:ligand-gated monoatomic anion channel activity"/>
    <property type="evidence" value="ECO:0007669"/>
    <property type="project" value="UniProtKB-ARBA"/>
</dbReference>
<keyword evidence="19" id="KW-0675">Receptor</keyword>
<protein>
    <recommendedName>
        <fullName evidence="14">pH-sensitive chloride channel 2</fullName>
    </recommendedName>
    <alternativeName>
        <fullName evidence="15">Ligand-gated chloride channel protein hodor</fullName>
    </alternativeName>
</protein>
<dbReference type="PRINTS" id="PR00252">
    <property type="entry name" value="NRIONCHANNEL"/>
</dbReference>
<feature type="transmembrane region" description="Helical" evidence="16">
    <location>
        <begin position="497"/>
        <end position="515"/>
    </location>
</feature>
<feature type="non-terminal residue" evidence="19">
    <location>
        <position position="1"/>
    </location>
</feature>
<evidence type="ECO:0000256" key="12">
    <source>
        <dbReference type="ARBA" id="ARBA00051122"/>
    </source>
</evidence>
<evidence type="ECO:0000256" key="6">
    <source>
        <dbReference type="ARBA" id="ARBA00022989"/>
    </source>
</evidence>
<dbReference type="GO" id="GO:0004888">
    <property type="term" value="F:transmembrane signaling receptor activity"/>
    <property type="evidence" value="ECO:0007669"/>
    <property type="project" value="InterPro"/>
</dbReference>
<dbReference type="AlphaFoldDB" id="A0A034W825"/>
<evidence type="ECO:0000256" key="16">
    <source>
        <dbReference type="RuleBase" id="RU000687"/>
    </source>
</evidence>
<feature type="domain" description="Neurotransmitter-gated ion-channel transmembrane" evidence="18">
    <location>
        <begin position="320"/>
        <end position="413"/>
    </location>
</feature>
<dbReference type="GO" id="GO:0005230">
    <property type="term" value="F:extracellular ligand-gated monoatomic ion channel activity"/>
    <property type="evidence" value="ECO:0007669"/>
    <property type="project" value="InterPro"/>
</dbReference>
<evidence type="ECO:0000259" key="18">
    <source>
        <dbReference type="Pfam" id="PF02932"/>
    </source>
</evidence>
<feature type="transmembrane region" description="Helical" evidence="16">
    <location>
        <begin position="318"/>
        <end position="337"/>
    </location>
</feature>
<dbReference type="InterPro" id="IPR018000">
    <property type="entry name" value="Neurotransmitter_ion_chnl_CS"/>
</dbReference>
<evidence type="ECO:0000256" key="4">
    <source>
        <dbReference type="ARBA" id="ARBA00022692"/>
    </source>
</evidence>
<dbReference type="OrthoDB" id="442503at2759"/>
<evidence type="ECO:0000256" key="7">
    <source>
        <dbReference type="ARBA" id="ARBA00023065"/>
    </source>
</evidence>
<comment type="similarity">
    <text evidence="13 16">Belongs to the ligand-gated ion channel (TC 1.A.9) family.</text>
</comment>
<evidence type="ECO:0000256" key="2">
    <source>
        <dbReference type="ARBA" id="ARBA00022448"/>
    </source>
</evidence>
<dbReference type="GO" id="GO:0005254">
    <property type="term" value="F:chloride channel activity"/>
    <property type="evidence" value="ECO:0007669"/>
    <property type="project" value="UniProtKB-ARBA"/>
</dbReference>
<keyword evidence="10" id="KW-1071">Ligand-gated ion channel</keyword>
<evidence type="ECO:0000256" key="8">
    <source>
        <dbReference type="ARBA" id="ARBA00023136"/>
    </source>
</evidence>
<proteinExistence type="inferred from homology"/>
<dbReference type="InterPro" id="IPR036734">
    <property type="entry name" value="Neur_chan_lig-bd_sf"/>
</dbReference>
<dbReference type="PANTHER" id="PTHR18945">
    <property type="entry name" value="NEUROTRANSMITTER GATED ION CHANNEL"/>
    <property type="match status" value="1"/>
</dbReference>
<evidence type="ECO:0000256" key="10">
    <source>
        <dbReference type="ARBA" id="ARBA00023286"/>
    </source>
</evidence>
<dbReference type="Pfam" id="PF02931">
    <property type="entry name" value="Neur_chan_LBD"/>
    <property type="match status" value="1"/>
</dbReference>
<dbReference type="InterPro" id="IPR006029">
    <property type="entry name" value="Neurotrans-gated_channel_TM"/>
</dbReference>
<feature type="domain" description="Neurotransmitter-gated ion-channel ligand-binding" evidence="17">
    <location>
        <begin position="86"/>
        <end position="310"/>
    </location>
</feature>
<dbReference type="Gene3D" id="1.20.58.390">
    <property type="entry name" value="Neurotransmitter-gated ion-channel transmembrane domain"/>
    <property type="match status" value="1"/>
</dbReference>
<dbReference type="PROSITE" id="PS00236">
    <property type="entry name" value="NEUROTR_ION_CHANNEL"/>
    <property type="match status" value="1"/>
</dbReference>
<feature type="transmembrane region" description="Helical" evidence="16">
    <location>
        <begin position="344"/>
        <end position="361"/>
    </location>
</feature>